<feature type="compositionally biased region" description="Basic and acidic residues" evidence="1">
    <location>
        <begin position="89"/>
        <end position="99"/>
    </location>
</feature>
<proteinExistence type="predicted"/>
<protein>
    <submittedName>
        <fullName evidence="2">Uncharacterized protein</fullName>
    </submittedName>
</protein>
<reference evidence="2 3" key="1">
    <citation type="submission" date="2021-06" db="EMBL/GenBank/DDBJ databases">
        <title>Caerostris darwini draft genome.</title>
        <authorList>
            <person name="Kono N."/>
            <person name="Arakawa K."/>
        </authorList>
    </citation>
    <scope>NUCLEOTIDE SEQUENCE [LARGE SCALE GENOMIC DNA]</scope>
</reference>
<organism evidence="2 3">
    <name type="scientific">Caerostris darwini</name>
    <dbReference type="NCBI Taxonomy" id="1538125"/>
    <lineage>
        <taxon>Eukaryota</taxon>
        <taxon>Metazoa</taxon>
        <taxon>Ecdysozoa</taxon>
        <taxon>Arthropoda</taxon>
        <taxon>Chelicerata</taxon>
        <taxon>Arachnida</taxon>
        <taxon>Araneae</taxon>
        <taxon>Araneomorphae</taxon>
        <taxon>Entelegynae</taxon>
        <taxon>Araneoidea</taxon>
        <taxon>Araneidae</taxon>
        <taxon>Caerostris</taxon>
    </lineage>
</organism>
<accession>A0AAV4VS12</accession>
<feature type="region of interest" description="Disordered" evidence="1">
    <location>
        <begin position="1"/>
        <end position="24"/>
    </location>
</feature>
<dbReference type="AlphaFoldDB" id="A0AAV4VS12"/>
<keyword evidence="3" id="KW-1185">Reference proteome</keyword>
<dbReference type="EMBL" id="BPLQ01013503">
    <property type="protein sequence ID" value="GIY72586.1"/>
    <property type="molecule type" value="Genomic_DNA"/>
</dbReference>
<name>A0AAV4VS12_9ARAC</name>
<dbReference type="Proteomes" id="UP001054837">
    <property type="component" value="Unassembled WGS sequence"/>
</dbReference>
<feature type="region of interest" description="Disordered" evidence="1">
    <location>
        <begin position="71"/>
        <end position="99"/>
    </location>
</feature>
<evidence type="ECO:0000313" key="3">
    <source>
        <dbReference type="Proteomes" id="UP001054837"/>
    </source>
</evidence>
<sequence length="116" mass="13643">MQHVPHQQLDRSAHTNKQLNRCRSHYSFRPNRSLQTIVVSSLHKFLLERHLGRPRAQYGNWVTGVSPELSHWPRRLQPSGDLTPPPRVADNDGARGEGRGVHRLRFRRVDWNKWSR</sequence>
<evidence type="ECO:0000313" key="2">
    <source>
        <dbReference type="EMBL" id="GIY72586.1"/>
    </source>
</evidence>
<gene>
    <name evidence="2" type="primary">AVEN_74154_1</name>
    <name evidence="2" type="ORF">CDAR_11921</name>
</gene>
<comment type="caution">
    <text evidence="2">The sequence shown here is derived from an EMBL/GenBank/DDBJ whole genome shotgun (WGS) entry which is preliminary data.</text>
</comment>
<evidence type="ECO:0000256" key="1">
    <source>
        <dbReference type="SAM" id="MobiDB-lite"/>
    </source>
</evidence>